<dbReference type="Proteomes" id="UP001201163">
    <property type="component" value="Unassembled WGS sequence"/>
</dbReference>
<keyword evidence="3" id="KW-1185">Reference proteome</keyword>
<reference evidence="2" key="1">
    <citation type="submission" date="2022-01" db="EMBL/GenBank/DDBJ databases">
        <title>Comparative genomics reveals a dynamic genome evolution in the ectomycorrhizal milk-cap (Lactarius) mushrooms.</title>
        <authorList>
            <consortium name="DOE Joint Genome Institute"/>
            <person name="Lebreton A."/>
            <person name="Tang N."/>
            <person name="Kuo A."/>
            <person name="LaButti K."/>
            <person name="Drula E."/>
            <person name="Barry K."/>
            <person name="Clum A."/>
            <person name="Lipzen A."/>
            <person name="Mousain D."/>
            <person name="Ng V."/>
            <person name="Wang R."/>
            <person name="Wang X."/>
            <person name="Dai Y."/>
            <person name="Henrissat B."/>
            <person name="Grigoriev I.V."/>
            <person name="Guerin-Laguette A."/>
            <person name="Yu F."/>
            <person name="Martin F.M."/>
        </authorList>
    </citation>
    <scope>NUCLEOTIDE SEQUENCE</scope>
    <source>
        <strain evidence="2">QP</strain>
    </source>
</reference>
<proteinExistence type="predicted"/>
<feature type="region of interest" description="Disordered" evidence="1">
    <location>
        <begin position="71"/>
        <end position="98"/>
    </location>
</feature>
<evidence type="ECO:0000256" key="1">
    <source>
        <dbReference type="SAM" id="MobiDB-lite"/>
    </source>
</evidence>
<feature type="compositionally biased region" description="Basic residues" evidence="1">
    <location>
        <begin position="71"/>
        <end position="82"/>
    </location>
</feature>
<protein>
    <submittedName>
        <fullName evidence="2">Uncharacterized protein</fullName>
    </submittedName>
</protein>
<gene>
    <name evidence="2" type="ORF">EDB92DRAFT_2101206</name>
</gene>
<organism evidence="2 3">
    <name type="scientific">Lactarius akahatsu</name>
    <dbReference type="NCBI Taxonomy" id="416441"/>
    <lineage>
        <taxon>Eukaryota</taxon>
        <taxon>Fungi</taxon>
        <taxon>Dikarya</taxon>
        <taxon>Basidiomycota</taxon>
        <taxon>Agaricomycotina</taxon>
        <taxon>Agaricomycetes</taxon>
        <taxon>Russulales</taxon>
        <taxon>Russulaceae</taxon>
        <taxon>Lactarius</taxon>
    </lineage>
</organism>
<accession>A0AAD4QGQ0</accession>
<sequence length="212" mass="24137">MMTAVHVANVGYVYRYHNVCHSMRSDTEQIDPKPTSQADGWLRRSCGDPHSTRSMQGHEHQVNTRLTHLRRTRNKNKTRHQPPRGEIKVISSQGTTQTTEIARAQRSVYLYDESTSSFKIVKLTGERIFLSSHPISRESRNTLDGLDQVVGCAEAVVTEWERRRRTVVLVPVMVGRDETVPFPGNDRANTFEAAVTTTLYGMTLPKPTKRLY</sequence>
<name>A0AAD4QGQ0_9AGAM</name>
<dbReference type="EMBL" id="JAKELL010000006">
    <property type="protein sequence ID" value="KAH8997999.1"/>
    <property type="molecule type" value="Genomic_DNA"/>
</dbReference>
<evidence type="ECO:0000313" key="3">
    <source>
        <dbReference type="Proteomes" id="UP001201163"/>
    </source>
</evidence>
<dbReference type="AlphaFoldDB" id="A0AAD4QGQ0"/>
<evidence type="ECO:0000313" key="2">
    <source>
        <dbReference type="EMBL" id="KAH8997999.1"/>
    </source>
</evidence>
<comment type="caution">
    <text evidence="2">The sequence shown here is derived from an EMBL/GenBank/DDBJ whole genome shotgun (WGS) entry which is preliminary data.</text>
</comment>